<evidence type="ECO:0000313" key="1">
    <source>
        <dbReference type="EMBL" id="APZ82559.1"/>
    </source>
</evidence>
<protein>
    <recommendedName>
        <fullName evidence="3">Baseplate protein</fullName>
    </recommendedName>
</protein>
<accession>A0A217ER48</accession>
<reference evidence="1" key="1">
    <citation type="journal article" date="2017" name="Viruses">
        <title>Characterization of Bacillus subtilis Viruses vB_BsuM-Goe2 and vB_BsuM-Goe3.</title>
        <authorList>
            <person name="Willms I.M."/>
            <person name="Hoppert M."/>
            <person name="Hertel R."/>
        </authorList>
    </citation>
    <scope>NUCLEOTIDE SEQUENCE [LARGE SCALE GENOMIC DNA]</scope>
</reference>
<evidence type="ECO:0000313" key="2">
    <source>
        <dbReference type="Proteomes" id="UP000221795"/>
    </source>
</evidence>
<name>A0A217ER48_BPGO3</name>
<dbReference type="EMBL" id="KY368640">
    <property type="protein sequence ID" value="APZ82559.1"/>
    <property type="molecule type" value="Genomic_DNA"/>
</dbReference>
<dbReference type="InterPro" id="IPR058040">
    <property type="entry name" value="BW3TFN"/>
</dbReference>
<gene>
    <name evidence="1" type="ORF">Goe3_c09800</name>
</gene>
<organismHost>
    <name type="scientific">Bacillus subtilis</name>
    <dbReference type="NCBI Taxonomy" id="1423"/>
</organismHost>
<organism evidence="1 2">
    <name type="scientific">Bacillus phage vB_BsuM-Goe3</name>
    <dbReference type="NCBI Taxonomy" id="1933063"/>
    <lineage>
        <taxon>Viruses</taxon>
        <taxon>Duplodnaviria</taxon>
        <taxon>Heunggongvirae</taxon>
        <taxon>Uroviricota</taxon>
        <taxon>Caudoviricetes</taxon>
        <taxon>Herelleviridae</taxon>
        <taxon>Bastillevirinae</taxon>
        <taxon>Grisebachstrassevirus</taxon>
        <taxon>Grisebachstrassevirus goe3</taxon>
    </lineage>
</organism>
<evidence type="ECO:0008006" key="3">
    <source>
        <dbReference type="Google" id="ProtNLM"/>
    </source>
</evidence>
<keyword evidence="2" id="KW-1185">Reference proteome</keyword>
<dbReference type="Pfam" id="PF25691">
    <property type="entry name" value="BW3TFN"/>
    <property type="match status" value="1"/>
</dbReference>
<dbReference type="Proteomes" id="UP000221795">
    <property type="component" value="Segment"/>
</dbReference>
<sequence>MATSTLYSHIYDAIQLQSKWDNAYLVFGKTSPWTDDDNPPKEDPNATSIQEIIGYKKVRQFSLARPLKEGEKPTDSPYPVVTYNQQSWVLIPVDKAYEEEARWVYIETEIQPEEFELGEYRQVGIHVDLQPANGVTKQNLLPSEVANPGILRFYENRKRQNRTSSVYALEQFLVKL</sequence>
<proteinExistence type="predicted"/>